<accession>A0ABW3WE43</accession>
<keyword evidence="2" id="KW-0732">Signal</keyword>
<feature type="region of interest" description="Disordered" evidence="5">
    <location>
        <begin position="1"/>
        <end position="20"/>
    </location>
</feature>
<keyword evidence="4" id="KW-1005">Bacterial flagellum biogenesis</keyword>
<dbReference type="Proteomes" id="UP001597158">
    <property type="component" value="Unassembled WGS sequence"/>
</dbReference>
<evidence type="ECO:0000256" key="4">
    <source>
        <dbReference type="RuleBase" id="RU362063"/>
    </source>
</evidence>
<proteinExistence type="inferred from homology"/>
<dbReference type="InterPro" id="IPR039246">
    <property type="entry name" value="Flagellar_FlgA"/>
</dbReference>
<evidence type="ECO:0000256" key="2">
    <source>
        <dbReference type="ARBA" id="ARBA00022729"/>
    </source>
</evidence>
<comment type="caution">
    <text evidence="7">The sequence shown here is derived from an EMBL/GenBank/DDBJ whole genome shotgun (WGS) entry which is preliminary data.</text>
</comment>
<reference evidence="8" key="1">
    <citation type="journal article" date="2019" name="Int. J. Syst. Evol. Microbiol.">
        <title>The Global Catalogue of Microorganisms (GCM) 10K type strain sequencing project: providing services to taxonomists for standard genome sequencing and annotation.</title>
        <authorList>
            <consortium name="The Broad Institute Genomics Platform"/>
            <consortium name="The Broad Institute Genome Sequencing Center for Infectious Disease"/>
            <person name="Wu L."/>
            <person name="Ma J."/>
        </authorList>
    </citation>
    <scope>NUCLEOTIDE SEQUENCE [LARGE SCALE GENOMIC DNA]</scope>
    <source>
        <strain evidence="8">CCUG 48884</strain>
    </source>
</reference>
<dbReference type="Pfam" id="PF17656">
    <property type="entry name" value="ChapFlgA_N"/>
    <property type="match status" value="1"/>
</dbReference>
<dbReference type="PANTHER" id="PTHR36307:SF1">
    <property type="entry name" value="FLAGELLA BASAL BODY P-RING FORMATION PROTEIN FLGA"/>
    <property type="match status" value="1"/>
</dbReference>
<dbReference type="Pfam" id="PF13144">
    <property type="entry name" value="ChapFlgA"/>
    <property type="match status" value="1"/>
</dbReference>
<keyword evidence="7" id="KW-0966">Cell projection</keyword>
<evidence type="ECO:0000313" key="7">
    <source>
        <dbReference type="EMBL" id="MFD1264272.1"/>
    </source>
</evidence>
<protein>
    <recommendedName>
        <fullName evidence="4">Flagella basal body P-ring formation protein FlgA</fullName>
    </recommendedName>
</protein>
<dbReference type="PANTHER" id="PTHR36307">
    <property type="entry name" value="FLAGELLA BASAL BODY P-RING FORMATION PROTEIN FLGA"/>
    <property type="match status" value="1"/>
</dbReference>
<comment type="subcellular location">
    <subcellularLocation>
        <location evidence="1 4">Periplasm</location>
    </subcellularLocation>
</comment>
<evidence type="ECO:0000259" key="6">
    <source>
        <dbReference type="SMART" id="SM00858"/>
    </source>
</evidence>
<dbReference type="CDD" id="cd11614">
    <property type="entry name" value="SAF_CpaB_FlgA_like"/>
    <property type="match status" value="1"/>
</dbReference>
<dbReference type="Gene3D" id="2.30.30.760">
    <property type="match status" value="1"/>
</dbReference>
<dbReference type="InterPro" id="IPR013974">
    <property type="entry name" value="SAF"/>
</dbReference>
<keyword evidence="3 4" id="KW-0574">Periplasm</keyword>
<evidence type="ECO:0000256" key="3">
    <source>
        <dbReference type="ARBA" id="ARBA00022764"/>
    </source>
</evidence>
<name>A0ABW3WE43_9RHOO</name>
<dbReference type="Gene3D" id="3.90.1210.10">
    <property type="entry name" value="Antifreeze-like/N-acetylneuraminic acid synthase C-terminal domain"/>
    <property type="match status" value="1"/>
</dbReference>
<evidence type="ECO:0000256" key="5">
    <source>
        <dbReference type="SAM" id="MobiDB-lite"/>
    </source>
</evidence>
<keyword evidence="7" id="KW-0969">Cilium</keyword>
<keyword evidence="8" id="KW-1185">Reference proteome</keyword>
<comment type="similarity">
    <text evidence="4">Belongs to the FlgA family.</text>
</comment>
<organism evidence="7 8">
    <name type="scientific">Thauera mechernichensis</name>
    <dbReference type="NCBI Taxonomy" id="82788"/>
    <lineage>
        <taxon>Bacteria</taxon>
        <taxon>Pseudomonadati</taxon>
        <taxon>Pseudomonadota</taxon>
        <taxon>Betaproteobacteria</taxon>
        <taxon>Rhodocyclales</taxon>
        <taxon>Zoogloeaceae</taxon>
        <taxon>Thauera</taxon>
    </lineage>
</organism>
<dbReference type="InterPro" id="IPR017585">
    <property type="entry name" value="SAF_FlgA"/>
</dbReference>
<keyword evidence="7" id="KW-0282">Flagellum</keyword>
<evidence type="ECO:0000256" key="1">
    <source>
        <dbReference type="ARBA" id="ARBA00004418"/>
    </source>
</evidence>
<comment type="function">
    <text evidence="4">Involved in the assembly process of the P-ring formation. It may associate with FlgF on the rod constituting a structure essential for the P-ring assembly or may act as a modulator protein for the P-ring assembly.</text>
</comment>
<dbReference type="RefSeq" id="WP_277830948.1">
    <property type="nucleotide sequence ID" value="NZ_JARQZE010000002.1"/>
</dbReference>
<sequence length="246" mass="25837">MNTSATSFPRARPGTPGRGPGRCIGALLASTIVATAASAHQPSEPIEHAVQAFLEHEVQGMPGDIRIGVNRFDPTNRLPACASIAPFLPPGVRPWGAISVGIRCDAPMPWTAYVQARVQVFGPYLVAARALRSSERLDAVDVEVREGELSALPDNVLSAPEQAVGHITRFAVAEGMPLRASVLRQANAVSRGRPVQVYTQGEGFTVSGEGQALNDAAPGERVRVRLPGGQIVHGVARADGGVMLGF</sequence>
<gene>
    <name evidence="7" type="primary">flgA</name>
    <name evidence="7" type="ORF">ACFQ4M_11805</name>
</gene>
<dbReference type="SMART" id="SM00858">
    <property type="entry name" value="SAF"/>
    <property type="match status" value="1"/>
</dbReference>
<evidence type="ECO:0000313" key="8">
    <source>
        <dbReference type="Proteomes" id="UP001597158"/>
    </source>
</evidence>
<dbReference type="EMBL" id="JBHTMC010000024">
    <property type="protein sequence ID" value="MFD1264272.1"/>
    <property type="molecule type" value="Genomic_DNA"/>
</dbReference>
<dbReference type="NCBIfam" id="TIGR03170">
    <property type="entry name" value="flgA_cterm"/>
    <property type="match status" value="1"/>
</dbReference>
<feature type="domain" description="SAF" evidence="6">
    <location>
        <begin position="122"/>
        <end position="184"/>
    </location>
</feature>
<dbReference type="InterPro" id="IPR041231">
    <property type="entry name" value="FlgA_N"/>
</dbReference>